<dbReference type="RefSeq" id="WP_138088036.1">
    <property type="nucleotide sequence ID" value="NZ_VAUV01000017.1"/>
</dbReference>
<protein>
    <submittedName>
        <fullName evidence="2">Metal-dependent hydrolase</fullName>
    </submittedName>
</protein>
<keyword evidence="3" id="KW-1185">Reference proteome</keyword>
<comment type="caution">
    <text evidence="2">The sequence shown here is derived from an EMBL/GenBank/DDBJ whole genome shotgun (WGS) entry which is preliminary data.</text>
</comment>
<keyword evidence="1" id="KW-1133">Transmembrane helix</keyword>
<dbReference type="InterPro" id="IPR053170">
    <property type="entry name" value="Transcription_regulator"/>
</dbReference>
<keyword evidence="2" id="KW-0378">Hydrolase</keyword>
<keyword evidence="1" id="KW-0812">Transmembrane</keyword>
<dbReference type="PANTHER" id="PTHR40031:SF1">
    <property type="entry name" value="MEMBRANE-BOUND METAL-DEPENDENT HYDROLASE"/>
    <property type="match status" value="1"/>
</dbReference>
<sequence length="343" mass="37597">MDPITHATLGIACAVALTSKRELRRAAALVGLSAGMLPDVDIFFRSSTDPLFSLEYHRHFTHSVIFAPVIALLAVVFVWGSYRLGGKKIEAGRLMIPALAAALGHGFCDVWTSYGTRSWWPFSDERVTLDWISVIDPVLTLPLLVGAVLAWVWGSQRTAGVALAGVAIYLSLCQVQKSRAEVALQDWLAKEGLPMPDRSTVKPSMGNIIVWRGMVVHGQTFRVVALRCGISGPVKLLAGESQSMFRSDQEAVEALGLPEGSVQARAVQRFSHFSDGWIGMHPSDTQTIGDLRYAAMPNEVLPLWGIRLNAQTPDAPVGLSYFREIKEGDLERFWGMIRGEGWP</sequence>
<evidence type="ECO:0000256" key="1">
    <source>
        <dbReference type="SAM" id="Phobius"/>
    </source>
</evidence>
<feature type="transmembrane region" description="Helical" evidence="1">
    <location>
        <begin position="64"/>
        <end position="82"/>
    </location>
</feature>
<gene>
    <name evidence="2" type="ORF">FEM03_19785</name>
</gene>
<feature type="transmembrane region" description="Helical" evidence="1">
    <location>
        <begin position="134"/>
        <end position="153"/>
    </location>
</feature>
<accession>A0A5R8K9A8</accession>
<evidence type="ECO:0000313" key="3">
    <source>
        <dbReference type="Proteomes" id="UP000306196"/>
    </source>
</evidence>
<name>A0A5R8K9A8_9BACT</name>
<proteinExistence type="predicted"/>
<organism evidence="2 3">
    <name type="scientific">Phragmitibacter flavus</name>
    <dbReference type="NCBI Taxonomy" id="2576071"/>
    <lineage>
        <taxon>Bacteria</taxon>
        <taxon>Pseudomonadati</taxon>
        <taxon>Verrucomicrobiota</taxon>
        <taxon>Verrucomicrobiia</taxon>
        <taxon>Verrucomicrobiales</taxon>
        <taxon>Verrucomicrobiaceae</taxon>
        <taxon>Phragmitibacter</taxon>
    </lineage>
</organism>
<dbReference type="EMBL" id="VAUV01000017">
    <property type="protein sequence ID" value="TLD68906.1"/>
    <property type="molecule type" value="Genomic_DNA"/>
</dbReference>
<dbReference type="Pfam" id="PF04307">
    <property type="entry name" value="YdjM"/>
    <property type="match status" value="1"/>
</dbReference>
<dbReference type="Proteomes" id="UP000306196">
    <property type="component" value="Unassembled WGS sequence"/>
</dbReference>
<dbReference type="GO" id="GO:0016787">
    <property type="term" value="F:hydrolase activity"/>
    <property type="evidence" value="ECO:0007669"/>
    <property type="project" value="UniProtKB-KW"/>
</dbReference>
<dbReference type="OrthoDB" id="245523at2"/>
<evidence type="ECO:0000313" key="2">
    <source>
        <dbReference type="EMBL" id="TLD68906.1"/>
    </source>
</evidence>
<dbReference type="PANTHER" id="PTHR40031">
    <property type="entry name" value="HYPOTHETICAL MEMBRANE SPANNING PROTEIN"/>
    <property type="match status" value="1"/>
</dbReference>
<dbReference type="InterPro" id="IPR007404">
    <property type="entry name" value="YdjM-like"/>
</dbReference>
<reference evidence="2 3" key="1">
    <citation type="submission" date="2019-05" db="EMBL/GenBank/DDBJ databases">
        <title>Verrucobacter flavum gen. nov., sp. nov. a new member of the family Verrucomicrobiaceae.</title>
        <authorList>
            <person name="Szuroczki S."/>
            <person name="Abbaszade G."/>
            <person name="Szabo A."/>
            <person name="Felfoldi T."/>
            <person name="Schumann P."/>
            <person name="Boka K."/>
            <person name="Keki Z."/>
            <person name="Toumi M."/>
            <person name="Toth E."/>
        </authorList>
    </citation>
    <scope>NUCLEOTIDE SEQUENCE [LARGE SCALE GENOMIC DNA]</scope>
    <source>
        <strain evidence="2 3">MG-N-17</strain>
    </source>
</reference>
<keyword evidence="1" id="KW-0472">Membrane</keyword>
<dbReference type="AlphaFoldDB" id="A0A5R8K9A8"/>
<feature type="transmembrane region" description="Helical" evidence="1">
    <location>
        <begin position="94"/>
        <end position="114"/>
    </location>
</feature>